<dbReference type="PANTHER" id="PTHR46552:SF1">
    <property type="entry name" value="NADH-UBIQUINONE OXIDOREDUCTASE CHAIN 2"/>
    <property type="match status" value="1"/>
</dbReference>
<keyword evidence="15 18" id="KW-0496">Mitochondrion</keyword>
<feature type="transmembrane region" description="Helical" evidence="18">
    <location>
        <begin position="301"/>
        <end position="319"/>
    </location>
</feature>
<dbReference type="AlphaFoldDB" id="A0A6B9WEB2"/>
<comment type="catalytic activity">
    <reaction evidence="17 18">
        <text>a ubiquinone + NADH + 5 H(+)(in) = a ubiquinol + NAD(+) + 4 H(+)(out)</text>
        <dbReference type="Rhea" id="RHEA:29091"/>
        <dbReference type="Rhea" id="RHEA-COMP:9565"/>
        <dbReference type="Rhea" id="RHEA-COMP:9566"/>
        <dbReference type="ChEBI" id="CHEBI:15378"/>
        <dbReference type="ChEBI" id="CHEBI:16389"/>
        <dbReference type="ChEBI" id="CHEBI:17976"/>
        <dbReference type="ChEBI" id="CHEBI:57540"/>
        <dbReference type="ChEBI" id="CHEBI:57945"/>
        <dbReference type="EC" id="7.1.1.2"/>
    </reaction>
</comment>
<feature type="transmembrane region" description="Helical" evidence="18">
    <location>
        <begin position="259"/>
        <end position="280"/>
    </location>
</feature>
<comment type="function">
    <text evidence="18">Core subunit of the mitochondrial membrane respiratory chain NADH dehydrogenase (Complex I) which catalyzes electron transfer from NADH through the respiratory chain, using ubiquinone as an electron acceptor. Essential for the catalytic activity and assembly of complex I.</text>
</comment>
<evidence type="ECO:0000256" key="3">
    <source>
        <dbReference type="ARBA" id="ARBA00007012"/>
    </source>
</evidence>
<keyword evidence="16 18" id="KW-0472">Membrane</keyword>
<organism evidence="20">
    <name type="scientific">Parasitus wangdunqingi</name>
    <dbReference type="NCBI Taxonomy" id="2695866"/>
    <lineage>
        <taxon>Eukaryota</taxon>
        <taxon>Metazoa</taxon>
        <taxon>Ecdysozoa</taxon>
        <taxon>Arthropoda</taxon>
        <taxon>Chelicerata</taxon>
        <taxon>Arachnida</taxon>
        <taxon>Acari</taxon>
        <taxon>Parasitiformes</taxon>
        <taxon>Mesostigmata</taxon>
        <taxon>Gamasina</taxon>
        <taxon>Parasitoidea</taxon>
        <taxon>Parasitidae</taxon>
        <taxon>Parasitinae</taxon>
        <taxon>Parasitus</taxon>
    </lineage>
</organism>
<evidence type="ECO:0000256" key="10">
    <source>
        <dbReference type="ARBA" id="ARBA00022967"/>
    </source>
</evidence>
<feature type="transmembrane region" description="Helical" evidence="18">
    <location>
        <begin position="139"/>
        <end position="158"/>
    </location>
</feature>
<evidence type="ECO:0000256" key="18">
    <source>
        <dbReference type="RuleBase" id="RU003403"/>
    </source>
</evidence>
<keyword evidence="13 18" id="KW-0520">NAD</keyword>
<feature type="transmembrane region" description="Helical" evidence="18">
    <location>
        <begin position="30"/>
        <end position="46"/>
    </location>
</feature>
<keyword evidence="7 18" id="KW-0679">Respiratory chain</keyword>
<keyword evidence="14 18" id="KW-0830">Ubiquinone</keyword>
<comment type="similarity">
    <text evidence="3 18">Belongs to the complex I subunit 2 family.</text>
</comment>
<evidence type="ECO:0000256" key="5">
    <source>
        <dbReference type="ARBA" id="ARBA00021008"/>
    </source>
</evidence>
<feature type="transmembrane region" description="Helical" evidence="18">
    <location>
        <begin position="227"/>
        <end position="247"/>
    </location>
</feature>
<feature type="domain" description="NADH:quinone oxidoreductase/Mrp antiporter transmembrane" evidence="19">
    <location>
        <begin position="23"/>
        <end position="273"/>
    </location>
</feature>
<evidence type="ECO:0000256" key="4">
    <source>
        <dbReference type="ARBA" id="ARBA00012944"/>
    </source>
</evidence>
<evidence type="ECO:0000256" key="1">
    <source>
        <dbReference type="ARBA" id="ARBA00003257"/>
    </source>
</evidence>
<evidence type="ECO:0000256" key="6">
    <source>
        <dbReference type="ARBA" id="ARBA00022448"/>
    </source>
</evidence>
<keyword evidence="9 18" id="KW-0999">Mitochondrion inner membrane</keyword>
<dbReference type="GO" id="GO:0006120">
    <property type="term" value="P:mitochondrial electron transport, NADH to ubiquinone"/>
    <property type="evidence" value="ECO:0007669"/>
    <property type="project" value="InterPro"/>
</dbReference>
<evidence type="ECO:0000256" key="17">
    <source>
        <dbReference type="ARBA" id="ARBA00049551"/>
    </source>
</evidence>
<feature type="transmembrane region" description="Helical" evidence="18">
    <location>
        <begin position="165"/>
        <end position="182"/>
    </location>
</feature>
<evidence type="ECO:0000256" key="13">
    <source>
        <dbReference type="ARBA" id="ARBA00023027"/>
    </source>
</evidence>
<dbReference type="Pfam" id="PF00361">
    <property type="entry name" value="Proton_antipo_M"/>
    <property type="match status" value="1"/>
</dbReference>
<dbReference type="PANTHER" id="PTHR46552">
    <property type="entry name" value="NADH-UBIQUINONE OXIDOREDUCTASE CHAIN 2"/>
    <property type="match status" value="1"/>
</dbReference>
<evidence type="ECO:0000256" key="2">
    <source>
        <dbReference type="ARBA" id="ARBA00004448"/>
    </source>
</evidence>
<evidence type="ECO:0000259" key="19">
    <source>
        <dbReference type="Pfam" id="PF00361"/>
    </source>
</evidence>
<evidence type="ECO:0000256" key="8">
    <source>
        <dbReference type="ARBA" id="ARBA00022692"/>
    </source>
</evidence>
<accession>A0A6B9WEB2</accession>
<evidence type="ECO:0000256" key="9">
    <source>
        <dbReference type="ARBA" id="ARBA00022792"/>
    </source>
</evidence>
<sequence length="320" mass="36989">MFSSMNFLFTACLGLSTIFALSSDNWFQIWAALEINMMMFIPLMFSKDNLSINSMMKYFIIQAFASSLFICTMILSQSFFWESLNSDLIMLAMTVKLGLFPVYFWFPQVSEGLSWFSFTLLSTWQKIIPLYIMAASSKMLMGVILASSAMIGCISMINQNSLRKIFAFSSLTHMSWMLLSMLNNNTSWFLYFIIYTMIMISIYLIMNKINASTIDSIKYMFNKNQNMALIISLMSLGGLPPFLGFLPKWMVISNTIDNMYFFMFILIISSLISIFIYLRLTYPLLFNKMMMMNKTSTFNNMNSSLINTLLLIPMVPMVMF</sequence>
<comment type="function">
    <text evidence="1">Core subunit of the mitochondrial membrane respiratory chain NADH dehydrogenase (Complex I) that is believed to belong to the minimal assembly required for catalysis. Complex I functions in the transfer of electrons from NADH to the respiratory chain. The immediate electron acceptor for the enzyme is believed to be ubiquinone.</text>
</comment>
<dbReference type="EMBL" id="MK270528">
    <property type="protein sequence ID" value="QHQ98560.1"/>
    <property type="molecule type" value="Genomic_DNA"/>
</dbReference>
<dbReference type="GO" id="GO:0005743">
    <property type="term" value="C:mitochondrial inner membrane"/>
    <property type="evidence" value="ECO:0007669"/>
    <property type="project" value="UniProtKB-SubCell"/>
</dbReference>
<evidence type="ECO:0000256" key="7">
    <source>
        <dbReference type="ARBA" id="ARBA00022660"/>
    </source>
</evidence>
<dbReference type="InterPro" id="IPR050175">
    <property type="entry name" value="Complex_I_Subunit_2"/>
</dbReference>
<dbReference type="EC" id="7.1.1.2" evidence="4 18"/>
<evidence type="ECO:0000256" key="14">
    <source>
        <dbReference type="ARBA" id="ARBA00023075"/>
    </source>
</evidence>
<feature type="transmembrane region" description="Helical" evidence="18">
    <location>
        <begin position="188"/>
        <end position="206"/>
    </location>
</feature>
<dbReference type="InterPro" id="IPR003917">
    <property type="entry name" value="NADH_UbQ_OxRdtase_chain2"/>
</dbReference>
<keyword evidence="10 18" id="KW-1278">Translocase</keyword>
<evidence type="ECO:0000256" key="11">
    <source>
        <dbReference type="ARBA" id="ARBA00022982"/>
    </source>
</evidence>
<keyword evidence="6" id="KW-0813">Transport</keyword>
<comment type="subcellular location">
    <subcellularLocation>
        <location evidence="2 18">Mitochondrion inner membrane</location>
        <topology evidence="2 18">Multi-pass membrane protein</topology>
    </subcellularLocation>
</comment>
<protein>
    <recommendedName>
        <fullName evidence="5 18">NADH-ubiquinone oxidoreductase chain 2</fullName>
        <ecNumber evidence="4 18">7.1.1.2</ecNumber>
    </recommendedName>
</protein>
<gene>
    <name evidence="20" type="primary">nad2</name>
</gene>
<evidence type="ECO:0000256" key="16">
    <source>
        <dbReference type="ARBA" id="ARBA00023136"/>
    </source>
</evidence>
<evidence type="ECO:0000313" key="20">
    <source>
        <dbReference type="EMBL" id="QHQ98560.1"/>
    </source>
</evidence>
<evidence type="ECO:0000256" key="12">
    <source>
        <dbReference type="ARBA" id="ARBA00022989"/>
    </source>
</evidence>
<feature type="transmembrane region" description="Helical" evidence="18">
    <location>
        <begin position="88"/>
        <end position="106"/>
    </location>
</feature>
<dbReference type="GO" id="GO:0008137">
    <property type="term" value="F:NADH dehydrogenase (ubiquinone) activity"/>
    <property type="evidence" value="ECO:0007669"/>
    <property type="project" value="UniProtKB-EC"/>
</dbReference>
<dbReference type="PRINTS" id="PR01436">
    <property type="entry name" value="NADHDHGNASE2"/>
</dbReference>
<geneLocation type="mitochondrion" evidence="20"/>
<keyword evidence="11 18" id="KW-0249">Electron transport</keyword>
<keyword evidence="12 18" id="KW-1133">Transmembrane helix</keyword>
<evidence type="ECO:0000256" key="15">
    <source>
        <dbReference type="ARBA" id="ARBA00023128"/>
    </source>
</evidence>
<keyword evidence="8 18" id="KW-0812">Transmembrane</keyword>
<feature type="transmembrane region" description="Helical" evidence="18">
    <location>
        <begin position="113"/>
        <end position="133"/>
    </location>
</feature>
<feature type="transmembrane region" description="Helical" evidence="18">
    <location>
        <begin position="58"/>
        <end position="76"/>
    </location>
</feature>
<name>A0A6B9WEB2_9ACAR</name>
<proteinExistence type="inferred from homology"/>
<reference evidence="20" key="1">
    <citation type="journal article" date="2019" name="Zool. Scr.">
        <title>Mitochondrial genome reorganization characterizes various lineages of mesostigmatid mites (Acari: Parasitiformes).</title>
        <authorList>
            <person name="Li W.-N."/>
            <person name="Shao R."/>
            <person name="Zhang Q."/>
            <person name="Deng W."/>
            <person name="Xue X.-F."/>
        </authorList>
    </citation>
    <scope>NUCLEOTIDE SEQUENCE</scope>
</reference>
<dbReference type="InterPro" id="IPR001750">
    <property type="entry name" value="ND/Mrp_TM"/>
</dbReference>